<evidence type="ECO:0000313" key="14">
    <source>
        <dbReference type="Proteomes" id="UP001596976"/>
    </source>
</evidence>
<evidence type="ECO:0000256" key="12">
    <source>
        <dbReference type="SAM" id="Phobius"/>
    </source>
</evidence>
<comment type="caution">
    <text evidence="13">The sequence shown here is derived from an EMBL/GenBank/DDBJ whole genome shotgun (WGS) entry which is preliminary data.</text>
</comment>
<dbReference type="EC" id="1.10.3.-" evidence="13"/>
<evidence type="ECO:0000256" key="6">
    <source>
        <dbReference type="ARBA" id="ARBA00022692"/>
    </source>
</evidence>
<feature type="transmembrane region" description="Helical" evidence="12">
    <location>
        <begin position="113"/>
        <end position="132"/>
    </location>
</feature>
<keyword evidence="5" id="KW-0349">Heme</keyword>
<keyword evidence="9 12" id="KW-1133">Transmembrane helix</keyword>
<evidence type="ECO:0000256" key="2">
    <source>
        <dbReference type="ARBA" id="ARBA00009819"/>
    </source>
</evidence>
<feature type="transmembrane region" description="Helical" evidence="12">
    <location>
        <begin position="27"/>
        <end position="51"/>
    </location>
</feature>
<comment type="similarity">
    <text evidence="2">Belongs to the cytochrome ubiquinol oxidase subunit 1 family.</text>
</comment>
<feature type="transmembrane region" description="Helical" evidence="12">
    <location>
        <begin position="248"/>
        <end position="269"/>
    </location>
</feature>
<sequence length="378" mass="42961">MVLQTMTNLIPDDITLAIPGNVGFFEVLIVVSFILHILFVNITIGSSVLAVSKEIQGMSKKDRKIDRIAQQLADHTSIMKSIAVVLGIAPLLLISVIYTQYFYSSTNLIGKAWLSLIALLITAFLILYLYKFTWEKMRGGSKALHVLIGAAGSLILLFVPLIFIVNVVSMLYPTMWAGSEGFFHSLTYYPQIWQRYFHFILASFATSGIYLYFYNRRAEKKIERLLKEGETVEDEAEKREVHKMSKRLGIQTMFWTTALQLVAGTALLMSFEKEVMMLYMGEDALLTGLLLGSILLTLVLLFFLYKLGKTDSKGNFNAVIITFVIILVFMGWMRHELRESYLHDYIEANPRTTEKVLPVVETEDDEEGLEVELEEDAE</sequence>
<dbReference type="GO" id="GO:0016491">
    <property type="term" value="F:oxidoreductase activity"/>
    <property type="evidence" value="ECO:0007669"/>
    <property type="project" value="UniProtKB-KW"/>
</dbReference>
<dbReference type="Pfam" id="PF01654">
    <property type="entry name" value="Cyt_bd_oxida_I"/>
    <property type="match status" value="1"/>
</dbReference>
<keyword evidence="3" id="KW-0813">Transport</keyword>
<evidence type="ECO:0000256" key="7">
    <source>
        <dbReference type="ARBA" id="ARBA00022723"/>
    </source>
</evidence>
<keyword evidence="7" id="KW-0479">Metal-binding</keyword>
<name>A0ABW3H177_9BACL</name>
<dbReference type="RefSeq" id="WP_381010388.1">
    <property type="nucleotide sequence ID" value="NZ_JBHTJF010000022.1"/>
</dbReference>
<evidence type="ECO:0000256" key="1">
    <source>
        <dbReference type="ARBA" id="ARBA00004651"/>
    </source>
</evidence>
<feature type="transmembrane region" description="Helical" evidence="12">
    <location>
        <begin position="316"/>
        <end position="333"/>
    </location>
</feature>
<keyword evidence="10" id="KW-0408">Iron</keyword>
<feature type="transmembrane region" description="Helical" evidence="12">
    <location>
        <begin position="82"/>
        <end position="101"/>
    </location>
</feature>
<evidence type="ECO:0000256" key="5">
    <source>
        <dbReference type="ARBA" id="ARBA00022617"/>
    </source>
</evidence>
<organism evidence="13 14">
    <name type="scientific">Savagea faecisuis</name>
    <dbReference type="NCBI Taxonomy" id="1274803"/>
    <lineage>
        <taxon>Bacteria</taxon>
        <taxon>Bacillati</taxon>
        <taxon>Bacillota</taxon>
        <taxon>Bacilli</taxon>
        <taxon>Bacillales</taxon>
        <taxon>Caryophanaceae</taxon>
        <taxon>Savagea</taxon>
    </lineage>
</organism>
<evidence type="ECO:0000256" key="10">
    <source>
        <dbReference type="ARBA" id="ARBA00023004"/>
    </source>
</evidence>
<keyword evidence="11 12" id="KW-0472">Membrane</keyword>
<keyword evidence="4" id="KW-1003">Cell membrane</keyword>
<keyword evidence="8" id="KW-0249">Electron transport</keyword>
<comment type="subcellular location">
    <subcellularLocation>
        <location evidence="1">Cell membrane</location>
        <topology evidence="1">Multi-pass membrane protein</topology>
    </subcellularLocation>
</comment>
<accession>A0ABW3H177</accession>
<protein>
    <submittedName>
        <fullName evidence="13">Cytochrome ubiquinol oxidase subunit I</fullName>
        <ecNumber evidence="13">1.10.3.-</ecNumber>
    </submittedName>
</protein>
<feature type="transmembrane region" description="Helical" evidence="12">
    <location>
        <begin position="192"/>
        <end position="214"/>
    </location>
</feature>
<feature type="transmembrane region" description="Helical" evidence="12">
    <location>
        <begin position="144"/>
        <end position="172"/>
    </location>
</feature>
<evidence type="ECO:0000256" key="9">
    <source>
        <dbReference type="ARBA" id="ARBA00022989"/>
    </source>
</evidence>
<evidence type="ECO:0000256" key="4">
    <source>
        <dbReference type="ARBA" id="ARBA00022475"/>
    </source>
</evidence>
<dbReference type="InterPro" id="IPR002585">
    <property type="entry name" value="Cyt-d_ubiquinol_oxidase_su_1"/>
</dbReference>
<keyword evidence="6 12" id="KW-0812">Transmembrane</keyword>
<keyword evidence="14" id="KW-1185">Reference proteome</keyword>
<evidence type="ECO:0000256" key="11">
    <source>
        <dbReference type="ARBA" id="ARBA00023136"/>
    </source>
</evidence>
<evidence type="ECO:0000256" key="3">
    <source>
        <dbReference type="ARBA" id="ARBA00022448"/>
    </source>
</evidence>
<evidence type="ECO:0000256" key="8">
    <source>
        <dbReference type="ARBA" id="ARBA00022982"/>
    </source>
</evidence>
<gene>
    <name evidence="13" type="ORF">ACFQ0V_04805</name>
</gene>
<evidence type="ECO:0000313" key="13">
    <source>
        <dbReference type="EMBL" id="MFD0943087.1"/>
    </source>
</evidence>
<proteinExistence type="inferred from homology"/>
<feature type="transmembrane region" description="Helical" evidence="12">
    <location>
        <begin position="284"/>
        <end position="304"/>
    </location>
</feature>
<reference evidence="14" key="1">
    <citation type="journal article" date="2019" name="Int. J. Syst. Evol. Microbiol.">
        <title>The Global Catalogue of Microorganisms (GCM) 10K type strain sequencing project: providing services to taxonomists for standard genome sequencing and annotation.</title>
        <authorList>
            <consortium name="The Broad Institute Genomics Platform"/>
            <consortium name="The Broad Institute Genome Sequencing Center for Infectious Disease"/>
            <person name="Wu L."/>
            <person name="Ma J."/>
        </authorList>
    </citation>
    <scope>NUCLEOTIDE SEQUENCE [LARGE SCALE GENOMIC DNA]</scope>
    <source>
        <strain evidence="14">CCUG 63563</strain>
    </source>
</reference>
<keyword evidence="13" id="KW-0560">Oxidoreductase</keyword>
<dbReference type="Proteomes" id="UP001596976">
    <property type="component" value="Unassembled WGS sequence"/>
</dbReference>
<dbReference type="EMBL" id="JBHTJF010000022">
    <property type="protein sequence ID" value="MFD0943087.1"/>
    <property type="molecule type" value="Genomic_DNA"/>
</dbReference>